<sequence>MADEAQGPASGVTPHLTIRDGRGAEAVEFYKHAFGAEEVARNLAEDGTRLMHSHLRINGSSVMLNDDFPEYSGKPAGEPAAMTLHLQVDDADRWFDRAVGAGATVGMELADQFWGDRYGQIRDPFGFCWSIGGPIRKG</sequence>
<dbReference type="Pfam" id="PF00903">
    <property type="entry name" value="Glyoxalase"/>
    <property type="match status" value="1"/>
</dbReference>
<comment type="caution">
    <text evidence="2">The sequence shown here is derived from an EMBL/GenBank/DDBJ whole genome shotgun (WGS) entry which is preliminary data.</text>
</comment>
<dbReference type="SUPFAM" id="SSF54593">
    <property type="entry name" value="Glyoxalase/Bleomycin resistance protein/Dihydroxybiphenyl dioxygenase"/>
    <property type="match status" value="1"/>
</dbReference>
<dbReference type="EMBL" id="JAGRQC010000003">
    <property type="protein sequence ID" value="MBR0552899.1"/>
    <property type="molecule type" value="Genomic_DNA"/>
</dbReference>
<accession>A0A8T4IKL1</accession>
<keyword evidence="3" id="KW-1185">Reference proteome</keyword>
<feature type="domain" description="VOC" evidence="1">
    <location>
        <begin position="12"/>
        <end position="134"/>
    </location>
</feature>
<protein>
    <submittedName>
        <fullName evidence="2">VOC family protein</fullName>
    </submittedName>
</protein>
<dbReference type="CDD" id="cd07246">
    <property type="entry name" value="VOC_like"/>
    <property type="match status" value="1"/>
</dbReference>
<dbReference type="PANTHER" id="PTHR34109">
    <property type="entry name" value="BNAUNNG04460D PROTEIN-RELATED"/>
    <property type="match status" value="1"/>
</dbReference>
<dbReference type="InterPro" id="IPR004360">
    <property type="entry name" value="Glyas_Fos-R_dOase_dom"/>
</dbReference>
<evidence type="ECO:0000313" key="2">
    <source>
        <dbReference type="EMBL" id="MBR0552899.1"/>
    </source>
</evidence>
<dbReference type="InterPro" id="IPR037523">
    <property type="entry name" value="VOC_core"/>
</dbReference>
<dbReference type="InterPro" id="IPR029068">
    <property type="entry name" value="Glyas_Bleomycin-R_OHBP_Dase"/>
</dbReference>
<evidence type="ECO:0000259" key="1">
    <source>
        <dbReference type="PROSITE" id="PS51819"/>
    </source>
</evidence>
<name>A0A8T4IKL1_9SPHN</name>
<gene>
    <name evidence="2" type="ORF">J7S20_10315</name>
</gene>
<dbReference type="Proteomes" id="UP000676996">
    <property type="component" value="Unassembled WGS sequence"/>
</dbReference>
<dbReference type="AlphaFoldDB" id="A0A8T4IKL1"/>
<dbReference type="PROSITE" id="PS51819">
    <property type="entry name" value="VOC"/>
    <property type="match status" value="1"/>
</dbReference>
<dbReference type="PANTHER" id="PTHR34109:SF1">
    <property type="entry name" value="VOC DOMAIN-CONTAINING PROTEIN"/>
    <property type="match status" value="1"/>
</dbReference>
<proteinExistence type="predicted"/>
<evidence type="ECO:0000313" key="3">
    <source>
        <dbReference type="Proteomes" id="UP000676996"/>
    </source>
</evidence>
<dbReference type="RefSeq" id="WP_284054161.1">
    <property type="nucleotide sequence ID" value="NZ_JAGRQC010000003.1"/>
</dbReference>
<dbReference type="Gene3D" id="3.10.180.10">
    <property type="entry name" value="2,3-Dihydroxybiphenyl 1,2-Dioxygenase, domain 1"/>
    <property type="match status" value="1"/>
</dbReference>
<organism evidence="2 3">
    <name type="scientific">Stakelama marina</name>
    <dbReference type="NCBI Taxonomy" id="2826939"/>
    <lineage>
        <taxon>Bacteria</taxon>
        <taxon>Pseudomonadati</taxon>
        <taxon>Pseudomonadota</taxon>
        <taxon>Alphaproteobacteria</taxon>
        <taxon>Sphingomonadales</taxon>
        <taxon>Sphingomonadaceae</taxon>
        <taxon>Stakelama</taxon>
    </lineage>
</organism>
<reference evidence="2" key="1">
    <citation type="submission" date="2021-04" db="EMBL/GenBank/DDBJ databases">
        <title>Ouciella asimina sp. nov., isolated from the surface seawater in the hydrothermal field of Okinawa Trough.</title>
        <authorList>
            <person name="Shuang W."/>
        </authorList>
    </citation>
    <scope>NUCLEOTIDE SEQUENCE</scope>
    <source>
        <strain evidence="2">LXI357</strain>
    </source>
</reference>